<reference evidence="2" key="1">
    <citation type="journal article" date="2019" name="Int. J. Syst. Evol. Microbiol.">
        <title>The Global Catalogue of Microorganisms (GCM) 10K type strain sequencing project: providing services to taxonomists for standard genome sequencing and annotation.</title>
        <authorList>
            <consortium name="The Broad Institute Genomics Platform"/>
            <consortium name="The Broad Institute Genome Sequencing Center for Infectious Disease"/>
            <person name="Wu L."/>
            <person name="Ma J."/>
        </authorList>
    </citation>
    <scope>NUCLEOTIDE SEQUENCE [LARGE SCALE GENOMIC DNA]</scope>
    <source>
        <strain evidence="2">JCM 19173</strain>
    </source>
</reference>
<comment type="caution">
    <text evidence="1">The sequence shown here is derived from an EMBL/GenBank/DDBJ whole genome shotgun (WGS) entry which is preliminary data.</text>
</comment>
<gene>
    <name evidence="1" type="ORF">GCM10010844_07360</name>
</gene>
<dbReference type="Proteomes" id="UP000604341">
    <property type="component" value="Unassembled WGS sequence"/>
</dbReference>
<evidence type="ECO:0000313" key="2">
    <source>
        <dbReference type="Proteomes" id="UP000604341"/>
    </source>
</evidence>
<name>A0ABQ2FH74_9DEIO</name>
<dbReference type="EMBL" id="BMPE01000001">
    <property type="protein sequence ID" value="GGK91378.1"/>
    <property type="molecule type" value="Genomic_DNA"/>
</dbReference>
<dbReference type="RefSeq" id="WP_189067579.1">
    <property type="nucleotide sequence ID" value="NZ_BMPE01000001.1"/>
</dbReference>
<organism evidence="1 2">
    <name type="scientific">Deinococcus radiotolerans</name>
    <dbReference type="NCBI Taxonomy" id="1309407"/>
    <lineage>
        <taxon>Bacteria</taxon>
        <taxon>Thermotogati</taxon>
        <taxon>Deinococcota</taxon>
        <taxon>Deinococci</taxon>
        <taxon>Deinococcales</taxon>
        <taxon>Deinococcaceae</taxon>
        <taxon>Deinococcus</taxon>
    </lineage>
</organism>
<accession>A0ABQ2FH74</accession>
<protein>
    <recommendedName>
        <fullName evidence="3">DUF3168 domain-containing protein</fullName>
    </recommendedName>
</protein>
<evidence type="ECO:0008006" key="3">
    <source>
        <dbReference type="Google" id="ProtNLM"/>
    </source>
</evidence>
<evidence type="ECO:0000313" key="1">
    <source>
        <dbReference type="EMBL" id="GGK91378.1"/>
    </source>
</evidence>
<sequence length="108" mass="11366">MADLTILLPAAYAALGAIGPPVRMDGDPDPGGDEVIVLALVSDTARPAYGGTPTDTLIQVTCYAATDLRALQLDRLGRAALDGLDLTHRQTRRAPDPDSIGYLSEFTD</sequence>
<keyword evidence="2" id="KW-1185">Reference proteome</keyword>
<proteinExistence type="predicted"/>